<dbReference type="Pfam" id="PF00551">
    <property type="entry name" value="Formyl_trans_N"/>
    <property type="match status" value="1"/>
</dbReference>
<feature type="active site" description="Proton donor" evidence="6">
    <location>
        <position position="115"/>
    </location>
</feature>
<protein>
    <recommendedName>
        <fullName evidence="6">Phosphoribosylglycinamide formyltransferase</fullName>
        <ecNumber evidence="6">2.1.2.2</ecNumber>
    </recommendedName>
    <alternativeName>
        <fullName evidence="6">5'-phosphoribosylglycinamide transformylase</fullName>
    </alternativeName>
    <alternativeName>
        <fullName evidence="6">GAR transformylase</fullName>
        <shortName evidence="6">GART</shortName>
    </alternativeName>
</protein>
<evidence type="ECO:0000313" key="9">
    <source>
        <dbReference type="Proteomes" id="UP001172083"/>
    </source>
</evidence>
<comment type="catalytic activity">
    <reaction evidence="5 6">
        <text>N(1)-(5-phospho-beta-D-ribosyl)glycinamide + (6R)-10-formyltetrahydrofolate = N(2)-formyl-N(1)-(5-phospho-beta-D-ribosyl)glycinamide + (6S)-5,6,7,8-tetrahydrofolate + H(+)</text>
        <dbReference type="Rhea" id="RHEA:15053"/>
        <dbReference type="ChEBI" id="CHEBI:15378"/>
        <dbReference type="ChEBI" id="CHEBI:57453"/>
        <dbReference type="ChEBI" id="CHEBI:143788"/>
        <dbReference type="ChEBI" id="CHEBI:147286"/>
        <dbReference type="ChEBI" id="CHEBI:195366"/>
        <dbReference type="EC" id="2.1.2.2"/>
    </reaction>
</comment>
<dbReference type="HAMAP" id="MF_01930">
    <property type="entry name" value="PurN"/>
    <property type="match status" value="1"/>
</dbReference>
<dbReference type="InterPro" id="IPR002376">
    <property type="entry name" value="Formyl_transf_N"/>
</dbReference>
<dbReference type="InterPro" id="IPR004607">
    <property type="entry name" value="GART"/>
</dbReference>
<name>A0ABT8L4D4_9BACT</name>
<evidence type="ECO:0000256" key="6">
    <source>
        <dbReference type="HAMAP-Rule" id="MF_01930"/>
    </source>
</evidence>
<dbReference type="GO" id="GO:0004644">
    <property type="term" value="F:phosphoribosylglycinamide formyltransferase activity"/>
    <property type="evidence" value="ECO:0007669"/>
    <property type="project" value="UniProtKB-EC"/>
</dbReference>
<organism evidence="8 9">
    <name type="scientific">Agaribacillus aureus</name>
    <dbReference type="NCBI Taxonomy" id="3051825"/>
    <lineage>
        <taxon>Bacteria</taxon>
        <taxon>Pseudomonadati</taxon>
        <taxon>Bacteroidota</taxon>
        <taxon>Cytophagia</taxon>
        <taxon>Cytophagales</taxon>
        <taxon>Splendidivirgaceae</taxon>
        <taxon>Agaribacillus</taxon>
    </lineage>
</organism>
<comment type="function">
    <text evidence="6">Catalyzes the transfer of a formyl group from 10-formyltetrahydrofolate to 5-phospho-ribosyl-glycinamide (GAR), producing 5-phospho-ribosyl-N-formylglycinamide (FGAR) and tetrahydrofolate.</text>
</comment>
<reference evidence="8" key="1">
    <citation type="submission" date="2023-06" db="EMBL/GenBank/DDBJ databases">
        <title>Genomic of Agaribacillus aureum.</title>
        <authorList>
            <person name="Wang G."/>
        </authorList>
    </citation>
    <scope>NUCLEOTIDE SEQUENCE</scope>
    <source>
        <strain evidence="8">BMA12</strain>
    </source>
</reference>
<dbReference type="Gene3D" id="3.40.50.170">
    <property type="entry name" value="Formyl transferase, N-terminal domain"/>
    <property type="match status" value="1"/>
</dbReference>
<accession>A0ABT8L4D4</accession>
<evidence type="ECO:0000256" key="1">
    <source>
        <dbReference type="ARBA" id="ARBA00005054"/>
    </source>
</evidence>
<dbReference type="EMBL" id="JAUJEB010000001">
    <property type="protein sequence ID" value="MDN5212619.1"/>
    <property type="molecule type" value="Genomic_DNA"/>
</dbReference>
<evidence type="ECO:0000256" key="3">
    <source>
        <dbReference type="ARBA" id="ARBA00022755"/>
    </source>
</evidence>
<dbReference type="InterPro" id="IPR036477">
    <property type="entry name" value="Formyl_transf_N_sf"/>
</dbReference>
<evidence type="ECO:0000256" key="2">
    <source>
        <dbReference type="ARBA" id="ARBA00022679"/>
    </source>
</evidence>
<evidence type="ECO:0000259" key="7">
    <source>
        <dbReference type="Pfam" id="PF00551"/>
    </source>
</evidence>
<comment type="similarity">
    <text evidence="4 6">Belongs to the GART family.</text>
</comment>
<dbReference type="Proteomes" id="UP001172083">
    <property type="component" value="Unassembled WGS sequence"/>
</dbReference>
<dbReference type="CDD" id="cd08645">
    <property type="entry name" value="FMT_core_GART"/>
    <property type="match status" value="1"/>
</dbReference>
<dbReference type="SUPFAM" id="SSF53328">
    <property type="entry name" value="Formyltransferase"/>
    <property type="match status" value="1"/>
</dbReference>
<feature type="site" description="Raises pKa of active site His" evidence="6">
    <location>
        <position position="156"/>
    </location>
</feature>
<comment type="caution">
    <text evidence="8">The sequence shown here is derived from an EMBL/GenBank/DDBJ whole genome shotgun (WGS) entry which is preliminary data.</text>
</comment>
<sequence>MAQKPGNLKVTNQNIAIFASGSGSNAEAFFKYFGGNKNINICLLLTNNKHAFAIQRAEKFGIPSVTFNRHEFYETDGVLNKLKEHNIGFIVLAGFLWKIPLNLIDSYHRRMVNIHPALLPKFGGKGMYGMHVHEAVVKAGEKESGITIHYVTENYDEGEIIFQEKCDVASSDSPEMVARNVQKLEHKFYPEVVEKCLSALK</sequence>
<feature type="domain" description="Formyl transferase N-terminal" evidence="7">
    <location>
        <begin position="14"/>
        <end position="193"/>
    </location>
</feature>
<dbReference type="InterPro" id="IPR001555">
    <property type="entry name" value="GART_AS"/>
</dbReference>
<keyword evidence="3 6" id="KW-0658">Purine biosynthesis</keyword>
<evidence type="ECO:0000313" key="8">
    <source>
        <dbReference type="EMBL" id="MDN5212619.1"/>
    </source>
</evidence>
<dbReference type="EC" id="2.1.2.2" evidence="6"/>
<proteinExistence type="inferred from homology"/>
<feature type="binding site" evidence="6">
    <location>
        <begin position="23"/>
        <end position="25"/>
    </location>
    <ligand>
        <name>N(1)-(5-phospho-beta-D-ribosyl)glycinamide</name>
        <dbReference type="ChEBI" id="CHEBI:143788"/>
    </ligand>
</feature>
<feature type="binding site" evidence="6">
    <location>
        <position position="69"/>
    </location>
    <ligand>
        <name>(6R)-10-formyltetrahydrofolate</name>
        <dbReference type="ChEBI" id="CHEBI:195366"/>
    </ligand>
</feature>
<keyword evidence="9" id="KW-1185">Reference proteome</keyword>
<dbReference type="PANTHER" id="PTHR43369">
    <property type="entry name" value="PHOSPHORIBOSYLGLYCINAMIDE FORMYLTRANSFERASE"/>
    <property type="match status" value="1"/>
</dbReference>
<evidence type="ECO:0000256" key="5">
    <source>
        <dbReference type="ARBA" id="ARBA00047664"/>
    </source>
</evidence>
<evidence type="ECO:0000256" key="4">
    <source>
        <dbReference type="ARBA" id="ARBA00038440"/>
    </source>
</evidence>
<feature type="binding site" evidence="6">
    <location>
        <position position="113"/>
    </location>
    <ligand>
        <name>(6R)-10-formyltetrahydrofolate</name>
        <dbReference type="ChEBI" id="CHEBI:195366"/>
    </ligand>
</feature>
<comment type="pathway">
    <text evidence="1 6">Purine metabolism; IMP biosynthesis via de novo pathway; N(2)-formyl-N(1)-(5-phospho-D-ribosyl)glycinamide from N(1)-(5-phospho-D-ribosyl)glycinamide (10-formyl THF route): step 1/1.</text>
</comment>
<comment type="caution">
    <text evidence="6">Lacks conserved residue(s) required for the propagation of feature annotation.</text>
</comment>
<dbReference type="PROSITE" id="PS00373">
    <property type="entry name" value="GART"/>
    <property type="match status" value="1"/>
</dbReference>
<dbReference type="PANTHER" id="PTHR43369:SF2">
    <property type="entry name" value="PHOSPHORIBOSYLGLYCINAMIDE FORMYLTRANSFERASE"/>
    <property type="match status" value="1"/>
</dbReference>
<gene>
    <name evidence="6" type="primary">purN</name>
    <name evidence="8" type="ORF">QQ020_11205</name>
</gene>
<keyword evidence="2 6" id="KW-0808">Transferase</keyword>